<dbReference type="GO" id="GO:0032977">
    <property type="term" value="F:membrane insertase activity"/>
    <property type="evidence" value="ECO:0007669"/>
    <property type="project" value="InterPro"/>
</dbReference>
<keyword evidence="6 13" id="KW-0812">Transmembrane</keyword>
<evidence type="ECO:0000256" key="1">
    <source>
        <dbReference type="ARBA" id="ARBA00004429"/>
    </source>
</evidence>
<dbReference type="NCBIfam" id="NF002352">
    <property type="entry name" value="PRK01318.1-3"/>
    <property type="match status" value="1"/>
</dbReference>
<dbReference type="EMBL" id="FPLD01000070">
    <property type="protein sequence ID" value="SGZ04491.1"/>
    <property type="molecule type" value="Genomic_DNA"/>
</dbReference>
<comment type="similarity">
    <text evidence="2 13">Belongs to the OXA1/ALB3/YidC family. Type 1 subfamily.</text>
</comment>
<dbReference type="InterPro" id="IPR028053">
    <property type="entry name" value="Membr_insert_YidC_N"/>
</dbReference>
<dbReference type="KEGG" id="mvs:MVIS_4433"/>
<protein>
    <recommendedName>
        <fullName evidence="3 13">Membrane protein insertase YidC</fullName>
    </recommendedName>
    <alternativeName>
        <fullName evidence="12 13">Foldase YidC</fullName>
    </alternativeName>
    <alternativeName>
        <fullName evidence="13">Membrane protein YidC</fullName>
    </alternativeName>
    <alternativeName>
        <fullName evidence="11 13">membrane integrase YidC</fullName>
    </alternativeName>
</protein>
<evidence type="ECO:0000256" key="7">
    <source>
        <dbReference type="ARBA" id="ARBA00022927"/>
    </source>
</evidence>
<dbReference type="InterPro" id="IPR047196">
    <property type="entry name" value="YidC_ALB_C"/>
</dbReference>
<sequence length="547" mass="61325">MESQRNLLVIGLLFVSFLLFTEWQNKDNPVAVPTTTQAITNGLTGDVPAGSDSSTDAPNSKQSNNLITISSDVLELTVDTLGGDIVHANLLEHATELDAEERFILLQNDATNVYVAQSGLIGVNGPDANANGRPQYTTTAKDFTISGDTLDIPLSYTDENGVKFTKVFTLTRGSYDIEVSYKINNQSANAISVQMYGQLKQNIDLAEDEGSSMMMKAYRGAALGTTDKRYEKYDFSDISDANLSRTTDAGWVGMLQHYFVAAWIPGDTLNHFYSLNIGRTEFTKGQAIIGFKQPVETIAANSEKTISAKLWVGPKLQDEMGELVEGLDLTVDYSWLWFIAQPLFKLLQFFHGLVGNWGIAVIMITFTVRGAMYPLTKAQYTSMAKMRLLQPKLTALREKCGDDKQKMSQSMMALYKEEKVNPLGGCFPMIIQMPIFISLYWALMESVELRHAPFALWINDLSAQDPYYVLPLLMGVTMYMIQKMSPTQVQDPMQQKVMQFMPVMFTFFFLWFPAGLVLYWLMSNVVTIIQQTIIFRSLEKQGLHSKK</sequence>
<gene>
    <name evidence="13" type="primary">yidC</name>
    <name evidence="17" type="ORF">NVI5450_2788</name>
</gene>
<dbReference type="PATRIC" id="fig|80854.5.peg.4696"/>
<evidence type="ECO:0000256" key="11">
    <source>
        <dbReference type="ARBA" id="ARBA00033245"/>
    </source>
</evidence>
<comment type="subunit">
    <text evidence="13">Interacts with the Sec translocase complex via SecD. Specifically interacts with transmembrane segments of nascent integral membrane proteins during membrane integration.</text>
</comment>
<evidence type="ECO:0000256" key="14">
    <source>
        <dbReference type="SAM" id="MobiDB-lite"/>
    </source>
</evidence>
<evidence type="ECO:0000256" key="8">
    <source>
        <dbReference type="ARBA" id="ARBA00022989"/>
    </source>
</evidence>
<evidence type="ECO:0000256" key="9">
    <source>
        <dbReference type="ARBA" id="ARBA00023136"/>
    </source>
</evidence>
<evidence type="ECO:0000256" key="3">
    <source>
        <dbReference type="ARBA" id="ARBA00015325"/>
    </source>
</evidence>
<reference evidence="17 18" key="1">
    <citation type="submission" date="2016-11" db="EMBL/GenBank/DDBJ databases">
        <authorList>
            <person name="Jaros S."/>
            <person name="Januszkiewicz K."/>
            <person name="Wedrychowicz H."/>
        </authorList>
    </citation>
    <scope>NUCLEOTIDE SEQUENCE [LARGE SCALE GENOMIC DNA]</scope>
    <source>
        <strain evidence="17">NVI 5450</strain>
    </source>
</reference>
<dbReference type="AlphaFoldDB" id="A0A090IHZ0"/>
<dbReference type="NCBIfam" id="NF002351">
    <property type="entry name" value="PRK01318.1-1"/>
    <property type="match status" value="1"/>
</dbReference>
<name>A0A090IHZ0_9GAMM</name>
<evidence type="ECO:0000256" key="5">
    <source>
        <dbReference type="ARBA" id="ARBA00022475"/>
    </source>
</evidence>
<dbReference type="PRINTS" id="PR00701">
    <property type="entry name" value="60KDINNERMP"/>
</dbReference>
<feature type="compositionally biased region" description="Polar residues" evidence="14">
    <location>
        <begin position="51"/>
        <end position="63"/>
    </location>
</feature>
<dbReference type="InterPro" id="IPR028055">
    <property type="entry name" value="YidC/Oxa/ALB_C"/>
</dbReference>
<dbReference type="HOGENOM" id="CLU_016535_3_0_6"/>
<dbReference type="PANTHER" id="PTHR12428">
    <property type="entry name" value="OXA1"/>
    <property type="match status" value="1"/>
</dbReference>
<dbReference type="InterPro" id="IPR038221">
    <property type="entry name" value="YidC_periplasmic_sf"/>
</dbReference>
<proteinExistence type="inferred from homology"/>
<evidence type="ECO:0000259" key="15">
    <source>
        <dbReference type="Pfam" id="PF02096"/>
    </source>
</evidence>
<comment type="caution">
    <text evidence="13">Lacks conserved residue(s) required for the propagation of feature annotation.</text>
</comment>
<dbReference type="OrthoDB" id="9780552at2"/>
<feature type="domain" description="Membrane insertase YidC N-terminal" evidence="16">
    <location>
        <begin position="67"/>
        <end position="346"/>
    </location>
</feature>
<dbReference type="STRING" id="80854.MVIS_4433"/>
<keyword evidence="7 13" id="KW-0653">Protein transport</keyword>
<feature type="domain" description="Membrane insertase YidC/Oxa/ALB C-terminal" evidence="15">
    <location>
        <begin position="357"/>
        <end position="535"/>
    </location>
</feature>
<evidence type="ECO:0000256" key="10">
    <source>
        <dbReference type="ARBA" id="ARBA00023186"/>
    </source>
</evidence>
<dbReference type="HAMAP" id="MF_01810">
    <property type="entry name" value="YidC_type1"/>
    <property type="match status" value="1"/>
</dbReference>
<dbReference type="CDD" id="cd19961">
    <property type="entry name" value="EcYidC-like_peri"/>
    <property type="match status" value="1"/>
</dbReference>
<dbReference type="NCBIfam" id="TIGR03592">
    <property type="entry name" value="yidC_oxa1_cterm"/>
    <property type="match status" value="1"/>
</dbReference>
<keyword evidence="9 13" id="KW-0472">Membrane</keyword>
<comment type="function">
    <text evidence="13">Required for the insertion and/or proper folding and/or complex formation of integral membrane proteins into the membrane. Involved in integration of membrane proteins that insert both dependently and independently of the Sec translocase complex, as well as at least some lipoproteins. Aids folding of multispanning membrane proteins.</text>
</comment>
<evidence type="ECO:0000259" key="16">
    <source>
        <dbReference type="Pfam" id="PF14849"/>
    </source>
</evidence>
<keyword evidence="5 13" id="KW-1003">Cell membrane</keyword>
<dbReference type="Pfam" id="PF14849">
    <property type="entry name" value="YidC_periplas"/>
    <property type="match status" value="1"/>
</dbReference>
<evidence type="ECO:0000256" key="2">
    <source>
        <dbReference type="ARBA" id="ARBA00010527"/>
    </source>
</evidence>
<keyword evidence="8 13" id="KW-1133">Transmembrane helix</keyword>
<dbReference type="NCBIfam" id="TIGR03593">
    <property type="entry name" value="yidC_nterm"/>
    <property type="match status" value="1"/>
</dbReference>
<dbReference type="CDD" id="cd20070">
    <property type="entry name" value="5TM_YidC_Alb3"/>
    <property type="match status" value="1"/>
</dbReference>
<dbReference type="PANTHER" id="PTHR12428:SF65">
    <property type="entry name" value="CYTOCHROME C OXIDASE ASSEMBLY PROTEIN COX18, MITOCHONDRIAL"/>
    <property type="match status" value="1"/>
</dbReference>
<evidence type="ECO:0000256" key="12">
    <source>
        <dbReference type="ARBA" id="ARBA00033342"/>
    </source>
</evidence>
<dbReference type="RefSeq" id="WP_045112340.1">
    <property type="nucleotide sequence ID" value="NZ_FPLD01000070.1"/>
</dbReference>
<dbReference type="GO" id="GO:0005886">
    <property type="term" value="C:plasma membrane"/>
    <property type="evidence" value="ECO:0007669"/>
    <property type="project" value="UniProtKB-SubCell"/>
</dbReference>
<keyword evidence="4 13" id="KW-0813">Transport</keyword>
<dbReference type="Pfam" id="PF02096">
    <property type="entry name" value="60KD_IMP"/>
    <property type="match status" value="1"/>
</dbReference>
<feature type="region of interest" description="Disordered" evidence="14">
    <location>
        <begin position="42"/>
        <end position="63"/>
    </location>
</feature>
<dbReference type="GO" id="GO:0015031">
    <property type="term" value="P:protein transport"/>
    <property type="evidence" value="ECO:0007669"/>
    <property type="project" value="UniProtKB-KW"/>
</dbReference>
<accession>A0A090IHZ0</accession>
<feature type="transmembrane region" description="Helical" evidence="13">
    <location>
        <begin position="349"/>
        <end position="368"/>
    </location>
</feature>
<keyword evidence="10 13" id="KW-0143">Chaperone</keyword>
<organism evidence="17 18">
    <name type="scientific">Moritella viscosa</name>
    <dbReference type="NCBI Taxonomy" id="80854"/>
    <lineage>
        <taxon>Bacteria</taxon>
        <taxon>Pseudomonadati</taxon>
        <taxon>Pseudomonadota</taxon>
        <taxon>Gammaproteobacteria</taxon>
        <taxon>Alteromonadales</taxon>
        <taxon>Moritellaceae</taxon>
        <taxon>Moritella</taxon>
    </lineage>
</organism>
<evidence type="ECO:0000256" key="4">
    <source>
        <dbReference type="ARBA" id="ARBA00022448"/>
    </source>
</evidence>
<dbReference type="InterPro" id="IPR019998">
    <property type="entry name" value="Membr_insert_YidC"/>
</dbReference>
<feature type="transmembrane region" description="Helical" evidence="13">
    <location>
        <begin position="502"/>
        <end position="522"/>
    </location>
</feature>
<evidence type="ECO:0000256" key="13">
    <source>
        <dbReference type="HAMAP-Rule" id="MF_01810"/>
    </source>
</evidence>
<dbReference type="Gene3D" id="2.70.98.90">
    <property type="match status" value="1"/>
</dbReference>
<comment type="subcellular location">
    <subcellularLocation>
        <location evidence="1">Cell inner membrane</location>
        <topology evidence="1">Multi-pass membrane protein</topology>
    </subcellularLocation>
    <subcellularLocation>
        <location evidence="13">Cell membrane</location>
        <topology evidence="13">Multi-pass membrane protein</topology>
    </subcellularLocation>
</comment>
<dbReference type="PRINTS" id="PR01900">
    <property type="entry name" value="YIDCPROTEIN"/>
</dbReference>
<evidence type="ECO:0000313" key="18">
    <source>
        <dbReference type="Proteomes" id="UP000183794"/>
    </source>
</evidence>
<feature type="transmembrane region" description="Helical" evidence="13">
    <location>
        <begin position="420"/>
        <end position="443"/>
    </location>
</feature>
<evidence type="ECO:0000256" key="6">
    <source>
        <dbReference type="ARBA" id="ARBA00022692"/>
    </source>
</evidence>
<dbReference type="InterPro" id="IPR001708">
    <property type="entry name" value="YidC/ALB3/OXA1/COX18"/>
</dbReference>
<dbReference type="Proteomes" id="UP000183794">
    <property type="component" value="Unassembled WGS sequence"/>
</dbReference>
<evidence type="ECO:0000313" key="17">
    <source>
        <dbReference type="EMBL" id="SGZ04491.1"/>
    </source>
</evidence>
<dbReference type="GO" id="GO:0051205">
    <property type="term" value="P:protein insertion into membrane"/>
    <property type="evidence" value="ECO:0007669"/>
    <property type="project" value="TreeGrafter"/>
</dbReference>